<feature type="compositionally biased region" description="Basic residues" evidence="2">
    <location>
        <begin position="147"/>
        <end position="178"/>
    </location>
</feature>
<feature type="compositionally biased region" description="Basic residues" evidence="2">
    <location>
        <begin position="121"/>
        <end position="131"/>
    </location>
</feature>
<protein>
    <submittedName>
        <fullName evidence="4">B-zip transcription factor (Eurofung)</fullName>
    </submittedName>
</protein>
<feature type="region of interest" description="Disordered" evidence="2">
    <location>
        <begin position="1"/>
        <end position="53"/>
    </location>
</feature>
<feature type="region of interest" description="Disordered" evidence="2">
    <location>
        <begin position="250"/>
        <end position="279"/>
    </location>
</feature>
<name>A0A9Q0LKV6_ANAIG</name>
<gene>
    <name evidence="4" type="ORF">M0811_08517</name>
</gene>
<feature type="region of interest" description="Disordered" evidence="2">
    <location>
        <begin position="106"/>
        <end position="216"/>
    </location>
</feature>
<feature type="domain" description="BZIP" evidence="3">
    <location>
        <begin position="278"/>
        <end position="341"/>
    </location>
</feature>
<dbReference type="GO" id="GO:0003700">
    <property type="term" value="F:DNA-binding transcription factor activity"/>
    <property type="evidence" value="ECO:0007669"/>
    <property type="project" value="InterPro"/>
</dbReference>
<dbReference type="PROSITE" id="PS50217">
    <property type="entry name" value="BZIP"/>
    <property type="match status" value="1"/>
</dbReference>
<dbReference type="InterPro" id="IPR004827">
    <property type="entry name" value="bZIP"/>
</dbReference>
<proteinExistence type="predicted"/>
<evidence type="ECO:0000259" key="3">
    <source>
        <dbReference type="PROSITE" id="PS50217"/>
    </source>
</evidence>
<feature type="compositionally biased region" description="Basic residues" evidence="2">
    <location>
        <begin position="258"/>
        <end position="268"/>
    </location>
</feature>
<dbReference type="Gene3D" id="1.20.5.170">
    <property type="match status" value="1"/>
</dbReference>
<dbReference type="InterPro" id="IPR046347">
    <property type="entry name" value="bZIP_sf"/>
</dbReference>
<accession>A0A9Q0LKV6</accession>
<evidence type="ECO:0000256" key="2">
    <source>
        <dbReference type="SAM" id="MobiDB-lite"/>
    </source>
</evidence>
<evidence type="ECO:0000256" key="1">
    <source>
        <dbReference type="SAM" id="Coils"/>
    </source>
</evidence>
<dbReference type="Pfam" id="PF00170">
    <property type="entry name" value="bZIP_1"/>
    <property type="match status" value="1"/>
</dbReference>
<sequence>MSQHPQNHLNRVEQNQKHKIHSQQPNTLEVDFFGSDNSETETQTVEAETQTTQDLETKKLDIHSNLEDKDAKKQNEITRKILLSISKENTNDLLTGFENFEQIEQMVEKEMKEEEEETKQEKKKNKQKKQQKQQESDQESDQEIQYKKQKQKQKQQQKYQKQKSKKQKYQKPNLKKNKYKAESDQEKDQEKEQEQEMEKDNDLEKQEENNQEHESYENQIIQPINPSLLAFNSFLSPPKIKRPVFQLPKYNTLSPFPKRARSTRKRSSPKNESDLTEEQLREKRLEVNRVASRNFRKRQQERIQELENFVEKMEKENADLTSKLRAVNAEKLLISEQINYLQTVLSHTLSNIQKNPDIKLFIDQNQKKI</sequence>
<feature type="compositionally biased region" description="Basic and acidic residues" evidence="2">
    <location>
        <begin position="269"/>
        <end position="279"/>
    </location>
</feature>
<evidence type="ECO:0000313" key="4">
    <source>
        <dbReference type="EMBL" id="KAJ5073680.1"/>
    </source>
</evidence>
<dbReference type="EMBL" id="JAPDFW010000073">
    <property type="protein sequence ID" value="KAJ5073680.1"/>
    <property type="molecule type" value="Genomic_DNA"/>
</dbReference>
<organism evidence="4 5">
    <name type="scientific">Anaeramoeba ignava</name>
    <name type="common">Anaerobic marine amoeba</name>
    <dbReference type="NCBI Taxonomy" id="1746090"/>
    <lineage>
        <taxon>Eukaryota</taxon>
        <taxon>Metamonada</taxon>
        <taxon>Anaeramoebidae</taxon>
        <taxon>Anaeramoeba</taxon>
    </lineage>
</organism>
<feature type="compositionally biased region" description="Low complexity" evidence="2">
    <location>
        <begin position="40"/>
        <end position="53"/>
    </location>
</feature>
<comment type="caution">
    <text evidence="4">The sequence shown here is derived from an EMBL/GenBank/DDBJ whole genome shotgun (WGS) entry which is preliminary data.</text>
</comment>
<dbReference type="SMART" id="SM00338">
    <property type="entry name" value="BRLZ"/>
    <property type="match status" value="1"/>
</dbReference>
<feature type="coiled-coil region" evidence="1">
    <location>
        <begin position="296"/>
        <end position="330"/>
    </location>
</feature>
<dbReference type="Proteomes" id="UP001149090">
    <property type="component" value="Unassembled WGS sequence"/>
</dbReference>
<feature type="compositionally biased region" description="Basic and acidic residues" evidence="2">
    <location>
        <begin position="179"/>
        <end position="216"/>
    </location>
</feature>
<keyword evidence="1" id="KW-0175">Coiled coil</keyword>
<evidence type="ECO:0000313" key="5">
    <source>
        <dbReference type="Proteomes" id="UP001149090"/>
    </source>
</evidence>
<reference evidence="4" key="1">
    <citation type="submission" date="2022-10" db="EMBL/GenBank/DDBJ databases">
        <title>Novel sulphate-reducing endosymbionts in the free-living metamonad Anaeramoeba.</title>
        <authorList>
            <person name="Jerlstrom-Hultqvist J."/>
            <person name="Cepicka I."/>
            <person name="Gallot-Lavallee L."/>
            <person name="Salas-Leiva D."/>
            <person name="Curtis B.A."/>
            <person name="Zahonova K."/>
            <person name="Pipaliya S."/>
            <person name="Dacks J."/>
            <person name="Roger A.J."/>
        </authorList>
    </citation>
    <scope>NUCLEOTIDE SEQUENCE</scope>
    <source>
        <strain evidence="4">BMAN</strain>
    </source>
</reference>
<dbReference type="AlphaFoldDB" id="A0A9Q0LKV6"/>
<keyword evidence="5" id="KW-1185">Reference proteome</keyword>
<dbReference type="SUPFAM" id="SSF57959">
    <property type="entry name" value="Leucine zipper domain"/>
    <property type="match status" value="1"/>
</dbReference>